<dbReference type="EMBL" id="CH473950">
    <property type="protein sequence ID" value="EDM16499.1"/>
    <property type="molecule type" value="Genomic_DNA"/>
</dbReference>
<organism evidence="1 2">
    <name type="scientific">Rattus norvegicus</name>
    <name type="common">Rat</name>
    <dbReference type="NCBI Taxonomy" id="10116"/>
    <lineage>
        <taxon>Eukaryota</taxon>
        <taxon>Metazoa</taxon>
        <taxon>Chordata</taxon>
        <taxon>Craniata</taxon>
        <taxon>Vertebrata</taxon>
        <taxon>Euteleostomi</taxon>
        <taxon>Mammalia</taxon>
        <taxon>Eutheria</taxon>
        <taxon>Euarchontoglires</taxon>
        <taxon>Glires</taxon>
        <taxon>Rodentia</taxon>
        <taxon>Myomorpha</taxon>
        <taxon>Muroidea</taxon>
        <taxon>Muridae</taxon>
        <taxon>Murinae</taxon>
        <taxon>Rattus</taxon>
    </lineage>
</organism>
<dbReference type="Proteomes" id="UP000234681">
    <property type="component" value="Chromosome 7"/>
</dbReference>
<proteinExistence type="predicted"/>
<accession>A6HQS3</accession>
<reference evidence="1 2" key="1">
    <citation type="submission" date="2005-09" db="EMBL/GenBank/DDBJ databases">
        <authorList>
            <person name="Mural R.J."/>
            <person name="Li P.W."/>
            <person name="Adams M.D."/>
            <person name="Amanatides P.G."/>
            <person name="Baden-Tillson H."/>
            <person name="Barnstead M."/>
            <person name="Chin S.H."/>
            <person name="Dew I."/>
            <person name="Evans C.A."/>
            <person name="Ferriera S."/>
            <person name="Flanigan M."/>
            <person name="Fosler C."/>
            <person name="Glodek A."/>
            <person name="Gu Z."/>
            <person name="Holt R.A."/>
            <person name="Jennings D."/>
            <person name="Kraft C.L."/>
            <person name="Lu F."/>
            <person name="Nguyen T."/>
            <person name="Nusskern D.R."/>
            <person name="Pfannkoch C.M."/>
            <person name="Sitter C."/>
            <person name="Sutton G.G."/>
            <person name="Venter J.C."/>
            <person name="Wang Z."/>
            <person name="Woodage T."/>
            <person name="Zheng X.H."/>
            <person name="Zhong F."/>
        </authorList>
    </citation>
    <scope>NUCLEOTIDE SEQUENCE [LARGE SCALE GENOMIC DNA]</scope>
    <source>
        <strain>BN</strain>
        <strain evidence="2">Sprague-Dawley</strain>
    </source>
</reference>
<protein>
    <submittedName>
        <fullName evidence="1">RCG63688</fullName>
    </submittedName>
</protein>
<evidence type="ECO:0000313" key="1">
    <source>
        <dbReference type="EMBL" id="EDM16499.1"/>
    </source>
</evidence>
<gene>
    <name evidence="1" type="ORF">rCG_63688</name>
</gene>
<sequence>MNYVAQLGRIQVRHSNSGQILMHVLNAFTSTHVPFCTPFSAV</sequence>
<name>A6HQS3_RAT</name>
<dbReference type="AlphaFoldDB" id="A6HQS3"/>
<evidence type="ECO:0000313" key="2">
    <source>
        <dbReference type="Proteomes" id="UP000234681"/>
    </source>
</evidence>